<comment type="caution">
    <text evidence="2">The sequence shown here is derived from an EMBL/GenBank/DDBJ whole genome shotgun (WGS) entry which is preliminary data.</text>
</comment>
<name>A0A1Q9JIP0_9FIRM</name>
<keyword evidence="1" id="KW-1133">Transmembrane helix</keyword>
<feature type="transmembrane region" description="Helical" evidence="1">
    <location>
        <begin position="12"/>
        <end position="35"/>
    </location>
</feature>
<dbReference type="RefSeq" id="WP_075713345.1">
    <property type="nucleotide sequence ID" value="NZ_MJIE01000001.1"/>
</dbReference>
<dbReference type="STRING" id="1261640.BHK98_08390"/>
<evidence type="ECO:0000313" key="2">
    <source>
        <dbReference type="EMBL" id="OLR56078.1"/>
    </source>
</evidence>
<feature type="transmembrane region" description="Helical" evidence="1">
    <location>
        <begin position="142"/>
        <end position="164"/>
    </location>
</feature>
<proteinExistence type="predicted"/>
<protein>
    <submittedName>
        <fullName evidence="2">Uncharacterized protein</fullName>
    </submittedName>
</protein>
<keyword evidence="3" id="KW-1185">Reference proteome</keyword>
<feature type="transmembrane region" description="Helical" evidence="1">
    <location>
        <begin position="55"/>
        <end position="74"/>
    </location>
</feature>
<evidence type="ECO:0000256" key="1">
    <source>
        <dbReference type="SAM" id="Phobius"/>
    </source>
</evidence>
<evidence type="ECO:0000313" key="3">
    <source>
        <dbReference type="Proteomes" id="UP000187404"/>
    </source>
</evidence>
<organism evidence="2 3">
    <name type="scientific">Hornefia porci</name>
    <dbReference type="NCBI Taxonomy" id="2652292"/>
    <lineage>
        <taxon>Bacteria</taxon>
        <taxon>Bacillati</taxon>
        <taxon>Bacillota</taxon>
        <taxon>Clostridia</taxon>
        <taxon>Peptostreptococcales</taxon>
        <taxon>Anaerovoracaceae</taxon>
        <taxon>Hornefia</taxon>
    </lineage>
</organism>
<dbReference type="EMBL" id="MJIE01000001">
    <property type="protein sequence ID" value="OLR56078.1"/>
    <property type="molecule type" value="Genomic_DNA"/>
</dbReference>
<keyword evidence="1" id="KW-0472">Membrane</keyword>
<dbReference type="OrthoDB" id="9851430at2"/>
<feature type="transmembrane region" description="Helical" evidence="1">
    <location>
        <begin position="95"/>
        <end position="116"/>
    </location>
</feature>
<dbReference type="Proteomes" id="UP000187404">
    <property type="component" value="Unassembled WGS sequence"/>
</dbReference>
<sequence>MEQRKELLKKYEIGLAATGISGALVIAFFFFVNFFTGPMVSAEGVEKNSLYGLDVIIFSAAIGCAYAFICLLNMRALDPKTVEEGGVNFRIQSERYISGSQGVMICNIFTFVYWGLYTITQHIRFYVDENNKIHDFTFYNRIWLALMLIAAIFSVIAMLQGVRLKYNISTSRKKTKKKKTASKKR</sequence>
<accession>A0A1Q9JIP0</accession>
<reference evidence="2 3" key="1">
    <citation type="journal article" date="2016" name="Appl. Environ. Microbiol.">
        <title>Function and Phylogeny of Bacterial Butyryl Coenzyme A:Acetate Transferases and Their Diversity in the Proximal Colon of Swine.</title>
        <authorList>
            <person name="Trachsel J."/>
            <person name="Bayles D.O."/>
            <person name="Looft T."/>
            <person name="Levine U.Y."/>
            <person name="Allen H.K."/>
        </authorList>
    </citation>
    <scope>NUCLEOTIDE SEQUENCE [LARGE SCALE GENOMIC DNA]</scope>
    <source>
        <strain evidence="2 3">68-3-10</strain>
    </source>
</reference>
<keyword evidence="1" id="KW-0812">Transmembrane</keyword>
<dbReference type="AlphaFoldDB" id="A0A1Q9JIP0"/>
<gene>
    <name evidence="2" type="ORF">BHK98_08390</name>
</gene>